<dbReference type="PANTHER" id="PTHR28159:SF1">
    <property type="entry name" value="TRAFFICKING PROTEIN PARTICLE COMPLEX II-SPECIFIC SUBUNIT 65"/>
    <property type="match status" value="1"/>
</dbReference>
<evidence type="ECO:0000313" key="2">
    <source>
        <dbReference type="EMBL" id="RKU42327.1"/>
    </source>
</evidence>
<dbReference type="GO" id="GO:1990071">
    <property type="term" value="C:TRAPPII protein complex"/>
    <property type="evidence" value="ECO:0007669"/>
    <property type="project" value="InterPro"/>
</dbReference>
<dbReference type="GO" id="GO:0005802">
    <property type="term" value="C:trans-Golgi network"/>
    <property type="evidence" value="ECO:0007669"/>
    <property type="project" value="TreeGrafter"/>
</dbReference>
<name>A0A420Y382_9PEZI</name>
<reference evidence="2 3" key="1">
    <citation type="submission" date="2018-08" db="EMBL/GenBank/DDBJ databases">
        <title>Draft genome of the lignicolous fungus Coniochaeta pulveracea.</title>
        <authorList>
            <person name="Borstlap C.J."/>
            <person name="De Witt R.N."/>
            <person name="Botha A."/>
            <person name="Volschenk H."/>
        </authorList>
    </citation>
    <scope>NUCLEOTIDE SEQUENCE [LARGE SCALE GENOMIC DNA]</scope>
    <source>
        <strain evidence="2 3">CAB683</strain>
    </source>
</reference>
<dbReference type="OrthoDB" id="5345392at2759"/>
<protein>
    <recommendedName>
        <fullName evidence="1">Trafficking protein particle complex II-specific subunit 65 IgD3 domain-containing protein</fullName>
    </recommendedName>
</protein>
<dbReference type="AlphaFoldDB" id="A0A420Y382"/>
<evidence type="ECO:0000313" key="3">
    <source>
        <dbReference type="Proteomes" id="UP000275385"/>
    </source>
</evidence>
<dbReference type="GO" id="GO:0006891">
    <property type="term" value="P:intra-Golgi vesicle-mediated transport"/>
    <property type="evidence" value="ECO:0007669"/>
    <property type="project" value="InterPro"/>
</dbReference>
<gene>
    <name evidence="2" type="ORF">DL546_004834</name>
</gene>
<dbReference type="InterPro" id="IPR024662">
    <property type="entry name" value="Trs65"/>
</dbReference>
<dbReference type="PANTHER" id="PTHR28159">
    <property type="entry name" value="TRAFFICKING PROTEIN PARTICLE COMPLEX II-SPECIFIC SUBUNIT 65"/>
    <property type="match status" value="1"/>
</dbReference>
<dbReference type="InterPro" id="IPR055420">
    <property type="entry name" value="IgD3_Trs65"/>
</dbReference>
<dbReference type="Pfam" id="PF12735">
    <property type="entry name" value="IgD3_Trs65"/>
    <property type="match status" value="1"/>
</dbReference>
<sequence length="532" mass="57635">MVLRTPFAQPEQLRSSLSRVSISLEARVVNSPASDRDAPPASEIVYNGIVREDQEPFIVTDEVSEGVEEGSEARYSYAIWKLSVTLARPRMRLQGPSIVFQATSSVRIAGSELSGSSRKGYLQSGVPSGLNLLGSFNGDPALQGVKPRLSALRVSRVAPATQSADQLRPLKGLQSLAFKIYPVLHARVRFARPNTTPPSPALIAMLEVDFTPFFDCEVLLNTIGLSISDGQVEDLNTAASLSLPLCCVAHDHLTLLYRLTPQQLDLATTPKAHHPPRDLDITITVQALVSAACKPILTMAWSTPLDFSPPLNPGFGQPLPSQTLQRSHRPSQLSIGGSTEFLPLISPRHIRPDALPSLEAATRAEVPVPDLGITMTFSAPRQPVRVGEEFTWEVFVVNRVKPLPSLPHQPPSTPQSARKLAILPIPKRRKDAALPRLPAKNKKSEAEDLAEAVIEESILHRNGDREAGTELVCLSADVRVGPLAPGACAVVDLKFLALRRGVLGMEAVRVVDLGTQEHVDVRELPVVVVVVE</sequence>
<dbReference type="STRING" id="177199.A0A420Y382"/>
<evidence type="ECO:0000259" key="1">
    <source>
        <dbReference type="Pfam" id="PF12735"/>
    </source>
</evidence>
<accession>A0A420Y382</accession>
<dbReference type="EMBL" id="QVQW01000058">
    <property type="protein sequence ID" value="RKU42327.1"/>
    <property type="molecule type" value="Genomic_DNA"/>
</dbReference>
<keyword evidence="3" id="KW-1185">Reference proteome</keyword>
<dbReference type="Proteomes" id="UP000275385">
    <property type="component" value="Unassembled WGS sequence"/>
</dbReference>
<proteinExistence type="predicted"/>
<comment type="caution">
    <text evidence="2">The sequence shown here is derived from an EMBL/GenBank/DDBJ whole genome shotgun (WGS) entry which is preliminary data.</text>
</comment>
<feature type="domain" description="Trafficking protein particle complex II-specific subunit 65 IgD3" evidence="1">
    <location>
        <begin position="351"/>
        <end position="529"/>
    </location>
</feature>
<organism evidence="2 3">
    <name type="scientific">Coniochaeta pulveracea</name>
    <dbReference type="NCBI Taxonomy" id="177199"/>
    <lineage>
        <taxon>Eukaryota</taxon>
        <taxon>Fungi</taxon>
        <taxon>Dikarya</taxon>
        <taxon>Ascomycota</taxon>
        <taxon>Pezizomycotina</taxon>
        <taxon>Sordariomycetes</taxon>
        <taxon>Sordariomycetidae</taxon>
        <taxon>Coniochaetales</taxon>
        <taxon>Coniochaetaceae</taxon>
        <taxon>Coniochaeta</taxon>
    </lineage>
</organism>